<organism evidence="1 2">
    <name type="scientific">Vallitalea maricola</name>
    <dbReference type="NCBI Taxonomy" id="3074433"/>
    <lineage>
        <taxon>Bacteria</taxon>
        <taxon>Bacillati</taxon>
        <taxon>Bacillota</taxon>
        <taxon>Clostridia</taxon>
        <taxon>Lachnospirales</taxon>
        <taxon>Vallitaleaceae</taxon>
        <taxon>Vallitalea</taxon>
    </lineage>
</organism>
<protein>
    <submittedName>
        <fullName evidence="1">Uncharacterized protein</fullName>
    </submittedName>
</protein>
<evidence type="ECO:0000313" key="2">
    <source>
        <dbReference type="Proteomes" id="UP001374599"/>
    </source>
</evidence>
<comment type="caution">
    <text evidence="1">The sequence shown here is derived from an EMBL/GenBank/DDBJ whole genome shotgun (WGS) entry which is preliminary data.</text>
</comment>
<gene>
    <name evidence="1" type="ORF">AN2V17_15350</name>
</gene>
<dbReference type="EMBL" id="BTPU01000023">
    <property type="protein sequence ID" value="GMQ62303.1"/>
    <property type="molecule type" value="Genomic_DNA"/>
</dbReference>
<proteinExistence type="predicted"/>
<keyword evidence="2" id="KW-1185">Reference proteome</keyword>
<accession>A0ACB5UIE8</accession>
<dbReference type="Proteomes" id="UP001374599">
    <property type="component" value="Unassembled WGS sequence"/>
</dbReference>
<sequence>MKKNAKKIIIYILIAISASLLLAFFDKRLETQSITLYHIFLEKMFLVNLFAFIITGIVFVDDQGVFNIFRYSTKHYRATVSKKYKYRLEQEYSLKSKQEIKEFLKEKYLYAPKKHSSTTTIFYCSIIIMIFYLLFVNL</sequence>
<name>A0ACB5UIE8_9FIRM</name>
<reference evidence="1" key="1">
    <citation type="submission" date="2023-09" db="EMBL/GenBank/DDBJ databases">
        <title>Vallitalea sediminicola and Vallitalea maricola sp. nov., anaerobic bacteria isolated from marine sediment.</title>
        <authorList>
            <person name="Hirano S."/>
            <person name="Maeda A."/>
            <person name="Terahara T."/>
            <person name="Mori K."/>
            <person name="Hamada M."/>
            <person name="Matsumoto R."/>
            <person name="Kobayashi T."/>
        </authorList>
    </citation>
    <scope>NUCLEOTIDE SEQUENCE</scope>
    <source>
        <strain evidence="1">AN17-2</strain>
    </source>
</reference>
<evidence type="ECO:0000313" key="1">
    <source>
        <dbReference type="EMBL" id="GMQ62303.1"/>
    </source>
</evidence>